<evidence type="ECO:0000259" key="17">
    <source>
        <dbReference type="PROSITE" id="PS50110"/>
    </source>
</evidence>
<dbReference type="PANTHER" id="PTHR43547:SF2">
    <property type="entry name" value="HYBRID SIGNAL TRANSDUCTION HISTIDINE KINASE C"/>
    <property type="match status" value="1"/>
</dbReference>
<dbReference type="EC" id="2.7.13.3" evidence="4"/>
<evidence type="ECO:0000256" key="5">
    <source>
        <dbReference type="ARBA" id="ARBA00022475"/>
    </source>
</evidence>
<keyword evidence="7" id="KW-0808">Transferase</keyword>
<dbReference type="CDD" id="cd06225">
    <property type="entry name" value="HAMP"/>
    <property type="match status" value="1"/>
</dbReference>
<dbReference type="Pfam" id="PF00672">
    <property type="entry name" value="HAMP"/>
    <property type="match status" value="1"/>
</dbReference>
<evidence type="ECO:0000256" key="7">
    <source>
        <dbReference type="ARBA" id="ARBA00022679"/>
    </source>
</evidence>
<keyword evidence="14" id="KW-0175">Coiled coil</keyword>
<dbReference type="FunFam" id="3.30.565.10:FF:000023">
    <property type="entry name" value="PAS domain-containing sensor histidine kinase"/>
    <property type="match status" value="1"/>
</dbReference>
<dbReference type="CDD" id="cd16922">
    <property type="entry name" value="HATPase_EvgS-ArcB-TorS-like"/>
    <property type="match status" value="1"/>
</dbReference>
<evidence type="ECO:0000256" key="9">
    <source>
        <dbReference type="ARBA" id="ARBA00022777"/>
    </source>
</evidence>
<evidence type="ECO:0000256" key="8">
    <source>
        <dbReference type="ARBA" id="ARBA00022741"/>
    </source>
</evidence>
<evidence type="ECO:0000313" key="19">
    <source>
        <dbReference type="EMBL" id="PLT27663.1"/>
    </source>
</evidence>
<dbReference type="SUPFAM" id="SSF47384">
    <property type="entry name" value="Homodimeric domain of signal transducing histidine kinase"/>
    <property type="match status" value="1"/>
</dbReference>
<dbReference type="RefSeq" id="WP_101645671.1">
    <property type="nucleotide sequence ID" value="NZ_PGUY01000086.1"/>
</dbReference>
<comment type="subcellular location">
    <subcellularLocation>
        <location evidence="3">Cell membrane</location>
        <topology evidence="3">Multi-pass membrane protein</topology>
    </subcellularLocation>
    <subcellularLocation>
        <location evidence="2">Membrane raft</location>
        <topology evidence="2">Multi-pass membrane protein</topology>
    </subcellularLocation>
</comment>
<dbReference type="Proteomes" id="UP000234748">
    <property type="component" value="Unassembled WGS sequence"/>
</dbReference>
<keyword evidence="12 15" id="KW-0472">Membrane</keyword>
<evidence type="ECO:0000256" key="12">
    <source>
        <dbReference type="ARBA" id="ARBA00023136"/>
    </source>
</evidence>
<dbReference type="SMART" id="SM00448">
    <property type="entry name" value="REC"/>
    <property type="match status" value="1"/>
</dbReference>
<dbReference type="InterPro" id="IPR036097">
    <property type="entry name" value="HisK_dim/P_sf"/>
</dbReference>
<keyword evidence="8" id="KW-0547">Nucleotide-binding</keyword>
<dbReference type="CDD" id="cd17574">
    <property type="entry name" value="REC_OmpR"/>
    <property type="match status" value="1"/>
</dbReference>
<dbReference type="Pfam" id="PF00512">
    <property type="entry name" value="HisKA"/>
    <property type="match status" value="1"/>
</dbReference>
<dbReference type="Pfam" id="PF00072">
    <property type="entry name" value="Response_reg"/>
    <property type="match status" value="1"/>
</dbReference>
<dbReference type="InterPro" id="IPR036890">
    <property type="entry name" value="HATPase_C_sf"/>
</dbReference>
<accession>A0A2N5M059</accession>
<feature type="transmembrane region" description="Helical" evidence="15">
    <location>
        <begin position="15"/>
        <end position="36"/>
    </location>
</feature>
<comment type="catalytic activity">
    <reaction evidence="1">
        <text>ATP + protein L-histidine = ADP + protein N-phospho-L-histidine.</text>
        <dbReference type="EC" id="2.7.13.3"/>
    </reaction>
</comment>
<dbReference type="GO" id="GO:0045121">
    <property type="term" value="C:membrane raft"/>
    <property type="evidence" value="ECO:0007669"/>
    <property type="project" value="UniProtKB-SubCell"/>
</dbReference>
<dbReference type="PRINTS" id="PR00344">
    <property type="entry name" value="BCTRLSENSOR"/>
</dbReference>
<dbReference type="PANTHER" id="PTHR43547">
    <property type="entry name" value="TWO-COMPONENT HISTIDINE KINASE"/>
    <property type="match status" value="1"/>
</dbReference>
<evidence type="ECO:0000256" key="1">
    <source>
        <dbReference type="ARBA" id="ARBA00000085"/>
    </source>
</evidence>
<dbReference type="CDD" id="cd00082">
    <property type="entry name" value="HisKA"/>
    <property type="match status" value="1"/>
</dbReference>
<dbReference type="GO" id="GO:0005886">
    <property type="term" value="C:plasma membrane"/>
    <property type="evidence" value="ECO:0007669"/>
    <property type="project" value="UniProtKB-SubCell"/>
</dbReference>
<gene>
    <name evidence="19" type="ORF">CUU66_22680</name>
</gene>
<dbReference type="OrthoDB" id="9813151at2"/>
<dbReference type="SMART" id="SM00388">
    <property type="entry name" value="HisKA"/>
    <property type="match status" value="1"/>
</dbReference>
<evidence type="ECO:0000256" key="4">
    <source>
        <dbReference type="ARBA" id="ARBA00012438"/>
    </source>
</evidence>
<evidence type="ECO:0000256" key="14">
    <source>
        <dbReference type="SAM" id="Coils"/>
    </source>
</evidence>
<evidence type="ECO:0000256" key="3">
    <source>
        <dbReference type="ARBA" id="ARBA00004651"/>
    </source>
</evidence>
<dbReference type="InterPro" id="IPR004358">
    <property type="entry name" value="Sig_transdc_His_kin-like_C"/>
</dbReference>
<dbReference type="InterPro" id="IPR029016">
    <property type="entry name" value="GAF-like_dom_sf"/>
</dbReference>
<dbReference type="GO" id="GO:0000155">
    <property type="term" value="F:phosphorelay sensor kinase activity"/>
    <property type="evidence" value="ECO:0007669"/>
    <property type="project" value="InterPro"/>
</dbReference>
<feature type="modified residue" description="4-aspartylphosphate" evidence="13">
    <location>
        <position position="875"/>
    </location>
</feature>
<dbReference type="PROSITE" id="PS50885">
    <property type="entry name" value="HAMP"/>
    <property type="match status" value="1"/>
</dbReference>
<comment type="caution">
    <text evidence="19">The sequence shown here is derived from an EMBL/GenBank/DDBJ whole genome shotgun (WGS) entry which is preliminary data.</text>
</comment>
<dbReference type="PROSITE" id="PS50110">
    <property type="entry name" value="RESPONSE_REGULATORY"/>
    <property type="match status" value="1"/>
</dbReference>
<name>A0A2N5M059_9BACI</name>
<feature type="coiled-coil region" evidence="14">
    <location>
        <begin position="149"/>
        <end position="176"/>
    </location>
</feature>
<evidence type="ECO:0000256" key="15">
    <source>
        <dbReference type="SAM" id="Phobius"/>
    </source>
</evidence>
<dbReference type="AlphaFoldDB" id="A0A2N5M059"/>
<dbReference type="Gene3D" id="3.30.450.20">
    <property type="entry name" value="PAS domain"/>
    <property type="match status" value="1"/>
</dbReference>
<dbReference type="FunFam" id="1.10.287.130:FF:000001">
    <property type="entry name" value="Two-component sensor histidine kinase"/>
    <property type="match status" value="1"/>
</dbReference>
<evidence type="ECO:0000256" key="13">
    <source>
        <dbReference type="PROSITE-ProRule" id="PRU00169"/>
    </source>
</evidence>
<dbReference type="InterPro" id="IPR001789">
    <property type="entry name" value="Sig_transdc_resp-reg_receiver"/>
</dbReference>
<dbReference type="InterPro" id="IPR011006">
    <property type="entry name" value="CheY-like_superfamily"/>
</dbReference>
<sequence>MNVNSYYKKSLSRQFGVSMAGFIIFFILGSGLLLYFQQSLNKSFKEDRKKIVHLEGISDKISGSFNSAFFDVRGYLALNNEVLLRNAEARESEIISSVRKLENAAFTRSDKEMAEEVREFDSYYFQETLPKVIKDVNEGHKDRVIELAANESTKKVNDFQERLDGYNQELNERLDKRVNQLTKDQTALQIWFLFFILFALLTLYIIIRTMFSRVGKPLAALAAASNEIALGKEAVLPKENREDEIGSLSSAFRKMVSSLQEKEKDLLAQNEELSAHQDELHSQQDELQHALRILRENELNLNRRNELINQISNSLHKQEVLDSIVKSMSELLPADKGLITLVDEDAFASFGVSVSGVQQFRNHIKSGLNVRLLETKKAFTIKREQETAEKGFHEGISYCYDLYLPVLSSRQKTVAIMIFSRYGNPFPDSQLFEYEALAKQIGISLEKIELYEKSEEDRKLNQDIINSVHEGIQLLDSAGTIVQINKQLCDRFFSGKDAAGLTWEEWIALMSPFIVNKHEFSDFILNSIQCQKQEDNEENSLVYSVTDSNQVLKVYCENVFHGKEKVGTVLVHRDITREFEVDQMKSEFVSTVSHELRTPLASVLGFTELMLTKKLKPERQKKYLTTILNEAKRLTDLINDFLDVQRMESGKQSYEKAYAELDLIIERAVEKQQISAVTHKIVLNLDSKENFIWCDQAKLEQVFTNLISNAIKYSPEGERVEIKVYQEDGFVKADVIDFGLGIPEESIDKLFQKFYRVDNSDRRKIGGTGLGLAIVQEIVKAHEGDITVSSLYGKGSTFTVSLPLVSIKKGYEEDVPEKVPAAEQYRVMLIEDDSSLAELLKEELSEHGFSVTWFSKGQEAMTVLKTDVPDAIVLDIMLEKDSIDGWTIIEKIKEDEKLKEVPIFISTALDEKKRGISLGAKEFLVKPYKLSQLSSTIMQTLIKKGKTGQIHVNKD</sequence>
<feature type="transmembrane region" description="Helical" evidence="15">
    <location>
        <begin position="186"/>
        <end position="207"/>
    </location>
</feature>
<dbReference type="SUPFAM" id="SSF55874">
    <property type="entry name" value="ATPase domain of HSP90 chaperone/DNA topoisomerase II/histidine kinase"/>
    <property type="match status" value="1"/>
</dbReference>
<reference evidence="19 20" key="1">
    <citation type="submission" date="2017-11" db="EMBL/GenBank/DDBJ databases">
        <title>Comparitive Functional Genomics of Dry Heat Resistant strains isolated from the Viking Spacecraft.</title>
        <authorList>
            <person name="Seuylemezian A."/>
            <person name="Cooper K."/>
            <person name="Vaishampayan P."/>
        </authorList>
    </citation>
    <scope>NUCLEOTIDE SEQUENCE [LARGE SCALE GENOMIC DNA]</scope>
    <source>
        <strain evidence="19 20">V1-29</strain>
    </source>
</reference>
<dbReference type="SMART" id="SM00304">
    <property type="entry name" value="HAMP"/>
    <property type="match status" value="1"/>
</dbReference>
<evidence type="ECO:0000256" key="6">
    <source>
        <dbReference type="ARBA" id="ARBA00022553"/>
    </source>
</evidence>
<dbReference type="Gene3D" id="3.40.50.2300">
    <property type="match status" value="1"/>
</dbReference>
<keyword evidence="6 13" id="KW-0597">Phosphoprotein</keyword>
<dbReference type="SUPFAM" id="SSF158472">
    <property type="entry name" value="HAMP domain-like"/>
    <property type="match status" value="1"/>
</dbReference>
<dbReference type="SUPFAM" id="SSF55781">
    <property type="entry name" value="GAF domain-like"/>
    <property type="match status" value="1"/>
</dbReference>
<organism evidence="19 20">
    <name type="scientific">Peribacillus deserti</name>
    <dbReference type="NCBI Taxonomy" id="673318"/>
    <lineage>
        <taxon>Bacteria</taxon>
        <taxon>Bacillati</taxon>
        <taxon>Bacillota</taxon>
        <taxon>Bacilli</taxon>
        <taxon>Bacillales</taxon>
        <taxon>Bacillaceae</taxon>
        <taxon>Peribacillus</taxon>
    </lineage>
</organism>
<dbReference type="EMBL" id="PGUY01000086">
    <property type="protein sequence ID" value="PLT27663.1"/>
    <property type="molecule type" value="Genomic_DNA"/>
</dbReference>
<feature type="domain" description="Histidine kinase" evidence="16">
    <location>
        <begin position="591"/>
        <end position="806"/>
    </location>
</feature>
<keyword evidence="10" id="KW-0067">ATP-binding</keyword>
<evidence type="ECO:0000256" key="10">
    <source>
        <dbReference type="ARBA" id="ARBA00022840"/>
    </source>
</evidence>
<keyword evidence="9 19" id="KW-0418">Kinase</keyword>
<dbReference type="InterPro" id="IPR005467">
    <property type="entry name" value="His_kinase_dom"/>
</dbReference>
<dbReference type="PROSITE" id="PS50109">
    <property type="entry name" value="HIS_KIN"/>
    <property type="match status" value="1"/>
</dbReference>
<dbReference type="Gene3D" id="6.10.340.10">
    <property type="match status" value="1"/>
</dbReference>
<dbReference type="InterPro" id="IPR003594">
    <property type="entry name" value="HATPase_dom"/>
</dbReference>
<dbReference type="SMART" id="SM00387">
    <property type="entry name" value="HATPase_c"/>
    <property type="match status" value="1"/>
</dbReference>
<feature type="domain" description="HAMP" evidence="18">
    <location>
        <begin position="212"/>
        <end position="264"/>
    </location>
</feature>
<dbReference type="Gene3D" id="1.10.287.130">
    <property type="match status" value="1"/>
</dbReference>
<evidence type="ECO:0000259" key="16">
    <source>
        <dbReference type="PROSITE" id="PS50109"/>
    </source>
</evidence>
<feature type="domain" description="Response regulatory" evidence="17">
    <location>
        <begin position="826"/>
        <end position="941"/>
    </location>
</feature>
<dbReference type="SUPFAM" id="SSF52172">
    <property type="entry name" value="CheY-like"/>
    <property type="match status" value="1"/>
</dbReference>
<evidence type="ECO:0000256" key="2">
    <source>
        <dbReference type="ARBA" id="ARBA00004314"/>
    </source>
</evidence>
<keyword evidence="20" id="KW-1185">Reference proteome</keyword>
<keyword evidence="11" id="KW-0902">Two-component regulatory system</keyword>
<feature type="coiled-coil region" evidence="14">
    <location>
        <begin position="256"/>
        <end position="297"/>
    </location>
</feature>
<keyword evidence="5" id="KW-1003">Cell membrane</keyword>
<protein>
    <recommendedName>
        <fullName evidence="4">histidine kinase</fullName>
        <ecNumber evidence="4">2.7.13.3</ecNumber>
    </recommendedName>
</protein>
<dbReference type="Gene3D" id="3.30.450.40">
    <property type="match status" value="1"/>
</dbReference>
<proteinExistence type="predicted"/>
<keyword evidence="15" id="KW-0812">Transmembrane</keyword>
<evidence type="ECO:0000256" key="11">
    <source>
        <dbReference type="ARBA" id="ARBA00023012"/>
    </source>
</evidence>
<dbReference type="InterPro" id="IPR003661">
    <property type="entry name" value="HisK_dim/P_dom"/>
</dbReference>
<dbReference type="GO" id="GO:0005524">
    <property type="term" value="F:ATP binding"/>
    <property type="evidence" value="ECO:0007669"/>
    <property type="project" value="UniProtKB-KW"/>
</dbReference>
<dbReference type="InterPro" id="IPR003660">
    <property type="entry name" value="HAMP_dom"/>
</dbReference>
<evidence type="ECO:0000313" key="20">
    <source>
        <dbReference type="Proteomes" id="UP000234748"/>
    </source>
</evidence>
<dbReference type="Pfam" id="PF02518">
    <property type="entry name" value="HATPase_c"/>
    <property type="match status" value="1"/>
</dbReference>
<evidence type="ECO:0000259" key="18">
    <source>
        <dbReference type="PROSITE" id="PS50885"/>
    </source>
</evidence>
<dbReference type="Gene3D" id="3.30.565.10">
    <property type="entry name" value="Histidine kinase-like ATPase, C-terminal domain"/>
    <property type="match status" value="1"/>
</dbReference>
<keyword evidence="15" id="KW-1133">Transmembrane helix</keyword>